<gene>
    <name evidence="3" type="ORF">MERR_LOCUS33858</name>
</gene>
<dbReference type="Pfam" id="PF00646">
    <property type="entry name" value="F-box"/>
    <property type="match status" value="1"/>
</dbReference>
<evidence type="ECO:0000259" key="1">
    <source>
        <dbReference type="Pfam" id="PF00646"/>
    </source>
</evidence>
<dbReference type="Gene3D" id="2.120.10.80">
    <property type="entry name" value="Kelch-type beta propeller"/>
    <property type="match status" value="1"/>
</dbReference>
<protein>
    <submittedName>
        <fullName evidence="3">Uncharacterized protein</fullName>
    </submittedName>
</protein>
<dbReference type="EMBL" id="CACVBM020001351">
    <property type="protein sequence ID" value="CAA7046623.1"/>
    <property type="molecule type" value="Genomic_DNA"/>
</dbReference>
<dbReference type="Pfam" id="PF25210">
    <property type="entry name" value="Kelch_FKB95"/>
    <property type="match status" value="1"/>
</dbReference>
<dbReference type="OrthoDB" id="68328at2759"/>
<accession>A0A6D2K2Z9</accession>
<dbReference type="SUPFAM" id="SSF81383">
    <property type="entry name" value="F-box domain"/>
    <property type="match status" value="1"/>
</dbReference>
<dbReference type="AlphaFoldDB" id="A0A6D2K2Z9"/>
<dbReference type="InterPro" id="IPR015915">
    <property type="entry name" value="Kelch-typ_b-propeller"/>
</dbReference>
<feature type="domain" description="FKB95-like N-terminal Kelch" evidence="2">
    <location>
        <begin position="86"/>
        <end position="352"/>
    </location>
</feature>
<dbReference type="CDD" id="cd22152">
    <property type="entry name" value="F-box_AtAFR-like"/>
    <property type="match status" value="1"/>
</dbReference>
<evidence type="ECO:0000313" key="3">
    <source>
        <dbReference type="EMBL" id="CAA7046623.1"/>
    </source>
</evidence>
<dbReference type="InterPro" id="IPR036047">
    <property type="entry name" value="F-box-like_dom_sf"/>
</dbReference>
<dbReference type="InterPro" id="IPR006652">
    <property type="entry name" value="Kelch_1"/>
</dbReference>
<organism evidence="3 4">
    <name type="scientific">Microthlaspi erraticum</name>
    <dbReference type="NCBI Taxonomy" id="1685480"/>
    <lineage>
        <taxon>Eukaryota</taxon>
        <taxon>Viridiplantae</taxon>
        <taxon>Streptophyta</taxon>
        <taxon>Embryophyta</taxon>
        <taxon>Tracheophyta</taxon>
        <taxon>Spermatophyta</taxon>
        <taxon>Magnoliopsida</taxon>
        <taxon>eudicotyledons</taxon>
        <taxon>Gunneridae</taxon>
        <taxon>Pentapetalae</taxon>
        <taxon>rosids</taxon>
        <taxon>malvids</taxon>
        <taxon>Brassicales</taxon>
        <taxon>Brassicaceae</taxon>
        <taxon>Coluteocarpeae</taxon>
        <taxon>Microthlaspi</taxon>
    </lineage>
</organism>
<keyword evidence="4" id="KW-1185">Reference proteome</keyword>
<dbReference type="InterPro" id="IPR001810">
    <property type="entry name" value="F-box_dom"/>
</dbReference>
<comment type="caution">
    <text evidence="3">The sequence shown here is derived from an EMBL/GenBank/DDBJ whole genome shotgun (WGS) entry which is preliminary data.</text>
</comment>
<dbReference type="InterPro" id="IPR057499">
    <property type="entry name" value="Kelch_FKB95"/>
</dbReference>
<reference evidence="3" key="1">
    <citation type="submission" date="2020-01" db="EMBL/GenBank/DDBJ databases">
        <authorList>
            <person name="Mishra B."/>
        </authorList>
    </citation>
    <scope>NUCLEOTIDE SEQUENCE [LARGE SCALE GENOMIC DNA]</scope>
</reference>
<name>A0A6D2K2Z9_9BRAS</name>
<dbReference type="PANTHER" id="PTHR24414">
    <property type="entry name" value="F-BOX/KELCH-REPEAT PROTEIN SKIP4"/>
    <property type="match status" value="1"/>
</dbReference>
<dbReference type="PANTHER" id="PTHR24414:SF70">
    <property type="entry name" value="F-BOX DOMAIN-CONTAINING PROTEIN"/>
    <property type="match status" value="1"/>
</dbReference>
<dbReference type="SMART" id="SM00612">
    <property type="entry name" value="Kelch"/>
    <property type="match status" value="1"/>
</dbReference>
<evidence type="ECO:0000313" key="4">
    <source>
        <dbReference type="Proteomes" id="UP000467841"/>
    </source>
</evidence>
<dbReference type="InterPro" id="IPR050354">
    <property type="entry name" value="F-box/kelch-repeat_ARATH"/>
</dbReference>
<evidence type="ECO:0000259" key="2">
    <source>
        <dbReference type="Pfam" id="PF25210"/>
    </source>
</evidence>
<dbReference type="Proteomes" id="UP000467841">
    <property type="component" value="Unassembled WGS sequence"/>
</dbReference>
<dbReference type="SUPFAM" id="SSF117281">
    <property type="entry name" value="Kelch motif"/>
    <property type="match status" value="1"/>
</dbReference>
<sequence>MSLPVSSTSSPQPKSTSSSLPIQDELIVSCFARVPRCDYPSLSLVSKPFNRLIASPEINLVRSLSQSTENVLYVALRNNHEQNPVWYTLNQKPNREGSHPRNHKLVPFPSFPSLPRWGASVTVVGNEIYVFGGCIDGEITSNVFVFDSRFGTSRSLPSMRVARVNAALGVVDGKIYVIGGCKKEVSLDIEVLDVKTQTWECFSGLCKEELLERTVKSLVMKEKIYIMDSAQTFFYDPKTGKWEDDIVLNEEWRFGSCVIDNMLYTFDRCSSKIRIYDPKANSWTFMKSAEDLPEKVNYFVGSRMANHGGKLAIVYMNPNFKYGNTEVWYTEIALEKREGKEIWGKVLWTNLVKTMNYWPTIDHCLDVIV</sequence>
<proteinExistence type="predicted"/>
<feature type="domain" description="F-box" evidence="1">
    <location>
        <begin position="24"/>
        <end position="58"/>
    </location>
</feature>